<sequence>MAHIRRGLIATVTLALLLVESAPASAIVVQLQSASQVPYTNDYPKYAREQVRAAFQTENCGFIDGTTNVSSATVRFAGNTTALNNQLLKLSTCPSATLSVSFEEMEHNCDWRIVYFVKPAKFLVTVNLGSKQIELEHLKIPPSTGPPLER</sequence>
<dbReference type="RefSeq" id="WP_345689523.1">
    <property type="nucleotide sequence ID" value="NZ_BAABRO010000036.1"/>
</dbReference>
<comment type="caution">
    <text evidence="2">The sequence shown here is derived from an EMBL/GenBank/DDBJ whole genome shotgun (WGS) entry which is preliminary data.</text>
</comment>
<proteinExistence type="predicted"/>
<dbReference type="Proteomes" id="UP001416858">
    <property type="component" value="Unassembled WGS sequence"/>
</dbReference>
<gene>
    <name evidence="2" type="ORF">Rcae01_06617</name>
</gene>
<feature type="signal peptide" evidence="1">
    <location>
        <begin position="1"/>
        <end position="26"/>
    </location>
</feature>
<dbReference type="EMBL" id="BAABRO010000036">
    <property type="protein sequence ID" value="GAA5511104.1"/>
    <property type="molecule type" value="Genomic_DNA"/>
</dbReference>
<evidence type="ECO:0000313" key="2">
    <source>
        <dbReference type="EMBL" id="GAA5511104.1"/>
    </source>
</evidence>
<name>A0ABP9W150_9BACT</name>
<evidence type="ECO:0000313" key="3">
    <source>
        <dbReference type="Proteomes" id="UP001416858"/>
    </source>
</evidence>
<keyword evidence="1" id="KW-0732">Signal</keyword>
<reference evidence="2 3" key="1">
    <citation type="submission" date="2024-02" db="EMBL/GenBank/DDBJ databases">
        <title>Rhodopirellula caenicola NBRC 110016.</title>
        <authorList>
            <person name="Ichikawa N."/>
            <person name="Katano-Makiyama Y."/>
            <person name="Hidaka K."/>
        </authorList>
    </citation>
    <scope>NUCLEOTIDE SEQUENCE [LARGE SCALE GENOMIC DNA]</scope>
    <source>
        <strain evidence="2 3">NBRC 110016</strain>
    </source>
</reference>
<feature type="chain" id="PRO_5047286484" evidence="1">
    <location>
        <begin position="27"/>
        <end position="150"/>
    </location>
</feature>
<accession>A0ABP9W150</accession>
<keyword evidence="3" id="KW-1185">Reference proteome</keyword>
<organism evidence="2 3">
    <name type="scientific">Novipirellula caenicola</name>
    <dbReference type="NCBI Taxonomy" id="1536901"/>
    <lineage>
        <taxon>Bacteria</taxon>
        <taxon>Pseudomonadati</taxon>
        <taxon>Planctomycetota</taxon>
        <taxon>Planctomycetia</taxon>
        <taxon>Pirellulales</taxon>
        <taxon>Pirellulaceae</taxon>
        <taxon>Novipirellula</taxon>
    </lineage>
</organism>
<evidence type="ECO:0000256" key="1">
    <source>
        <dbReference type="SAM" id="SignalP"/>
    </source>
</evidence>
<protein>
    <submittedName>
        <fullName evidence="2">Uncharacterized protein</fullName>
    </submittedName>
</protein>